<dbReference type="KEGG" id="mpaf:R5R33_15260"/>
<organism evidence="1 2">
    <name type="scientific">Microbulbifer pacificus</name>
    <dbReference type="NCBI Taxonomy" id="407164"/>
    <lineage>
        <taxon>Bacteria</taxon>
        <taxon>Pseudomonadati</taxon>
        <taxon>Pseudomonadota</taxon>
        <taxon>Gammaproteobacteria</taxon>
        <taxon>Cellvibrionales</taxon>
        <taxon>Microbulbiferaceae</taxon>
        <taxon>Microbulbifer</taxon>
    </lineage>
</organism>
<evidence type="ECO:0000313" key="1">
    <source>
        <dbReference type="EMBL" id="WOX05085.1"/>
    </source>
</evidence>
<dbReference type="InterPro" id="IPR012675">
    <property type="entry name" value="Beta-grasp_dom_sf"/>
</dbReference>
<keyword evidence="2" id="KW-1185">Reference proteome</keyword>
<dbReference type="NCBIfam" id="TIGR01683">
    <property type="entry name" value="thiS"/>
    <property type="match status" value="1"/>
</dbReference>
<dbReference type="AlphaFoldDB" id="A0AAU0MY06"/>
<proteinExistence type="predicted"/>
<dbReference type="Gene3D" id="3.10.20.30">
    <property type="match status" value="1"/>
</dbReference>
<protein>
    <submittedName>
        <fullName evidence="1">Sulfur carrier protein ThiS</fullName>
    </submittedName>
</protein>
<name>A0AAU0MY06_9GAMM</name>
<dbReference type="RefSeq" id="WP_318953559.1">
    <property type="nucleotide sequence ID" value="NZ_CP137555.1"/>
</dbReference>
<dbReference type="EMBL" id="CP137555">
    <property type="protein sequence ID" value="WOX05085.1"/>
    <property type="molecule type" value="Genomic_DNA"/>
</dbReference>
<dbReference type="Proteomes" id="UP001302477">
    <property type="component" value="Chromosome"/>
</dbReference>
<dbReference type="SUPFAM" id="SSF54285">
    <property type="entry name" value="MoaD/ThiS"/>
    <property type="match status" value="1"/>
</dbReference>
<dbReference type="PANTHER" id="PTHR34472:SF1">
    <property type="entry name" value="SULFUR CARRIER PROTEIN THIS"/>
    <property type="match status" value="1"/>
</dbReference>
<sequence length="67" mass="7135">MQLVVNGESTFVQHEQETIADLLQQLGYSGDTFAVALNGDFVPRASYAETHLNSGDKLDIVAPVVGG</sequence>
<evidence type="ECO:0000313" key="2">
    <source>
        <dbReference type="Proteomes" id="UP001302477"/>
    </source>
</evidence>
<gene>
    <name evidence="1" type="primary">thiS</name>
    <name evidence="1" type="ORF">R5R33_15260</name>
</gene>
<dbReference type="InterPro" id="IPR010035">
    <property type="entry name" value="Thi_S"/>
</dbReference>
<dbReference type="InterPro" id="IPR016155">
    <property type="entry name" value="Mopterin_synth/thiamin_S_b"/>
</dbReference>
<dbReference type="CDD" id="cd00565">
    <property type="entry name" value="Ubl_ThiS"/>
    <property type="match status" value="1"/>
</dbReference>
<reference evidence="1 2" key="1">
    <citation type="submission" date="2023-10" db="EMBL/GenBank/DDBJ databases">
        <title>Description of Microbulbifer bruguierae sp. nov., isolated from the sediments of mangrove plant Bruguiera sexangula and comparative genomic analyses of the genus Microbulbifer.</title>
        <authorList>
            <person name="Long M."/>
        </authorList>
    </citation>
    <scope>NUCLEOTIDE SEQUENCE [LARGE SCALE GENOMIC DNA]</scope>
    <source>
        <strain evidence="1 2">SPO729</strain>
    </source>
</reference>
<accession>A0AAU0MY06</accession>
<dbReference type="InterPro" id="IPR003749">
    <property type="entry name" value="ThiS/MoaD-like"/>
</dbReference>
<dbReference type="PANTHER" id="PTHR34472">
    <property type="entry name" value="SULFUR CARRIER PROTEIN THIS"/>
    <property type="match status" value="1"/>
</dbReference>
<dbReference type="Pfam" id="PF02597">
    <property type="entry name" value="ThiS"/>
    <property type="match status" value="1"/>
</dbReference>